<feature type="transmembrane region" description="Helical" evidence="1">
    <location>
        <begin position="206"/>
        <end position="231"/>
    </location>
</feature>
<name>A0A3D9ZWM4_9ACTN</name>
<keyword evidence="1" id="KW-0472">Membrane</keyword>
<dbReference type="EMBL" id="QUMQ01000001">
    <property type="protein sequence ID" value="REG01616.1"/>
    <property type="molecule type" value="Genomic_DNA"/>
</dbReference>
<sequence>MSARVHRRTHGLVGILQRAAVRRWPAHLRDEQSREWTAELETLRGQHRGGIRRLRFVLSLALGPAPWTRPAGVTVAVRLLYLLAAVQVVGLVVQLSQAGTIVDATAAAYWGTGDEESVSIIVTTTVGAVLAGLFTIAYLVLAVLNGRGNVKARAAIRALGGIGVCCGAFTLVDSGFRAGLIVWGETPEGTDALTVQRHVTAALPSWYVPSVAILGLIGLLTVVSVIILLALPPSNEFFRAATAG</sequence>
<feature type="transmembrane region" description="Helical" evidence="1">
    <location>
        <begin position="79"/>
        <end position="98"/>
    </location>
</feature>
<dbReference type="Proteomes" id="UP000256913">
    <property type="component" value="Unassembled WGS sequence"/>
</dbReference>
<organism evidence="2 3">
    <name type="scientific">Asanoa ferruginea</name>
    <dbReference type="NCBI Taxonomy" id="53367"/>
    <lineage>
        <taxon>Bacteria</taxon>
        <taxon>Bacillati</taxon>
        <taxon>Actinomycetota</taxon>
        <taxon>Actinomycetes</taxon>
        <taxon>Micromonosporales</taxon>
        <taxon>Micromonosporaceae</taxon>
        <taxon>Asanoa</taxon>
    </lineage>
</organism>
<comment type="caution">
    <text evidence="2">The sequence shown here is derived from an EMBL/GenBank/DDBJ whole genome shotgun (WGS) entry which is preliminary data.</text>
</comment>
<keyword evidence="3" id="KW-1185">Reference proteome</keyword>
<evidence type="ECO:0000313" key="3">
    <source>
        <dbReference type="Proteomes" id="UP000256913"/>
    </source>
</evidence>
<feature type="transmembrane region" description="Helical" evidence="1">
    <location>
        <begin position="154"/>
        <end position="172"/>
    </location>
</feature>
<dbReference type="AlphaFoldDB" id="A0A3D9ZWM4"/>
<accession>A0A3D9ZWM4</accession>
<dbReference type="OrthoDB" id="3290504at2"/>
<keyword evidence="1" id="KW-0812">Transmembrane</keyword>
<protein>
    <submittedName>
        <fullName evidence="2">Uncharacterized protein</fullName>
    </submittedName>
</protein>
<dbReference type="RefSeq" id="WP_147315772.1">
    <property type="nucleotide sequence ID" value="NZ_BONB01000156.1"/>
</dbReference>
<reference evidence="2 3" key="1">
    <citation type="submission" date="2018-08" db="EMBL/GenBank/DDBJ databases">
        <title>Sequencing the genomes of 1000 actinobacteria strains.</title>
        <authorList>
            <person name="Klenk H.-P."/>
        </authorList>
    </citation>
    <scope>NUCLEOTIDE SEQUENCE [LARGE SCALE GENOMIC DNA]</scope>
    <source>
        <strain evidence="2 3">DSM 44099</strain>
    </source>
</reference>
<gene>
    <name evidence="2" type="ORF">DFJ67_7701</name>
</gene>
<proteinExistence type="predicted"/>
<keyword evidence="1" id="KW-1133">Transmembrane helix</keyword>
<feature type="transmembrane region" description="Helical" evidence="1">
    <location>
        <begin position="118"/>
        <end position="142"/>
    </location>
</feature>
<evidence type="ECO:0000256" key="1">
    <source>
        <dbReference type="SAM" id="Phobius"/>
    </source>
</evidence>
<evidence type="ECO:0000313" key="2">
    <source>
        <dbReference type="EMBL" id="REG01616.1"/>
    </source>
</evidence>